<organism evidence="1 2">
    <name type="scientific">Nitrosospira multiformis</name>
    <dbReference type="NCBI Taxonomy" id="1231"/>
    <lineage>
        <taxon>Bacteria</taxon>
        <taxon>Pseudomonadati</taxon>
        <taxon>Pseudomonadota</taxon>
        <taxon>Betaproteobacteria</taxon>
        <taxon>Nitrosomonadales</taxon>
        <taxon>Nitrosomonadaceae</taxon>
        <taxon>Nitrosospira</taxon>
    </lineage>
</organism>
<dbReference type="RefSeq" id="WP_074706895.1">
    <property type="nucleotide sequence ID" value="NZ_FOHI01000004.1"/>
</dbReference>
<proteinExistence type="predicted"/>
<evidence type="ECO:0000313" key="2">
    <source>
        <dbReference type="Proteomes" id="UP000183339"/>
    </source>
</evidence>
<accession>A0A1I0CUD2</accession>
<dbReference type="EMBL" id="FOHI01000004">
    <property type="protein sequence ID" value="SET23425.1"/>
    <property type="molecule type" value="Genomic_DNA"/>
</dbReference>
<dbReference type="Proteomes" id="UP000183339">
    <property type="component" value="Unassembled WGS sequence"/>
</dbReference>
<dbReference type="OrthoDB" id="288267at2"/>
<reference evidence="1 2" key="1">
    <citation type="submission" date="2016-10" db="EMBL/GenBank/DDBJ databases">
        <authorList>
            <person name="de Groot N.N."/>
        </authorList>
    </citation>
    <scope>NUCLEOTIDE SEQUENCE [LARGE SCALE GENOMIC DNA]</scope>
    <source>
        <strain evidence="1 2">Nl7</strain>
    </source>
</reference>
<evidence type="ECO:0000313" key="1">
    <source>
        <dbReference type="EMBL" id="SET23425.1"/>
    </source>
</evidence>
<name>A0A1I0CUD2_9PROT</name>
<dbReference type="AlphaFoldDB" id="A0A1I0CUD2"/>
<protein>
    <submittedName>
        <fullName evidence="1">Uncharacterized protein</fullName>
    </submittedName>
</protein>
<sequence length="175" mass="19039">MENNRGILKRAVISGTVSSFATAGVASFAGKHENGSYAAPLNATSHIIWGEEAAYHDRPSLKYTLTGFLLNHASTIFWASFYEKLFGRHGTRQRMRTLPFTVSPGPVSLVKPVCRGAAVAAAAYIIDYHLIPKRFTPGFEKRVSGKSLTAIFAALAVGLAARDMIDAGVEFHKRR</sequence>
<gene>
    <name evidence="1" type="ORF">SAMN05216412_104101</name>
</gene>